<dbReference type="InterPro" id="IPR050476">
    <property type="entry name" value="Insect_CytP450_Detox"/>
</dbReference>
<keyword evidence="12 14" id="KW-0472">Membrane</keyword>
<organism evidence="15 16">
    <name type="scientific">Periplaneta americana</name>
    <name type="common">American cockroach</name>
    <name type="synonym">Blatta americana</name>
    <dbReference type="NCBI Taxonomy" id="6978"/>
    <lineage>
        <taxon>Eukaryota</taxon>
        <taxon>Metazoa</taxon>
        <taxon>Ecdysozoa</taxon>
        <taxon>Arthropoda</taxon>
        <taxon>Hexapoda</taxon>
        <taxon>Insecta</taxon>
        <taxon>Pterygota</taxon>
        <taxon>Neoptera</taxon>
        <taxon>Polyneoptera</taxon>
        <taxon>Dictyoptera</taxon>
        <taxon>Blattodea</taxon>
        <taxon>Blattoidea</taxon>
        <taxon>Blattidae</taxon>
        <taxon>Blattinae</taxon>
        <taxon>Periplaneta</taxon>
    </lineage>
</organism>
<evidence type="ECO:0000256" key="9">
    <source>
        <dbReference type="ARBA" id="ARBA00023002"/>
    </source>
</evidence>
<keyword evidence="10 13" id="KW-0408">Iron</keyword>
<comment type="cofactor">
    <cofactor evidence="1">
        <name>heme</name>
        <dbReference type="ChEBI" id="CHEBI:30413"/>
    </cofactor>
</comment>
<comment type="similarity">
    <text evidence="4 13">Belongs to the cytochrome P450 family.</text>
</comment>
<dbReference type="SUPFAM" id="SSF48264">
    <property type="entry name" value="Cytochrome P450"/>
    <property type="match status" value="1"/>
</dbReference>
<evidence type="ECO:0000256" key="5">
    <source>
        <dbReference type="ARBA" id="ARBA00022617"/>
    </source>
</evidence>
<protein>
    <recommendedName>
        <fullName evidence="17">Cytochrome P450</fullName>
    </recommendedName>
</protein>
<dbReference type="InterPro" id="IPR001128">
    <property type="entry name" value="Cyt_P450"/>
</dbReference>
<comment type="caution">
    <text evidence="15">The sequence shown here is derived from an EMBL/GenBank/DDBJ whole genome shotgun (WGS) entry which is preliminary data.</text>
</comment>
<evidence type="ECO:0000256" key="13">
    <source>
        <dbReference type="RuleBase" id="RU000461"/>
    </source>
</evidence>
<evidence type="ECO:0000256" key="2">
    <source>
        <dbReference type="ARBA" id="ARBA00004174"/>
    </source>
</evidence>
<evidence type="ECO:0000256" key="11">
    <source>
        <dbReference type="ARBA" id="ARBA00023033"/>
    </source>
</evidence>
<dbReference type="PANTHER" id="PTHR24292">
    <property type="entry name" value="CYTOCHROME P450"/>
    <property type="match status" value="1"/>
</dbReference>
<evidence type="ECO:0000256" key="4">
    <source>
        <dbReference type="ARBA" id="ARBA00010617"/>
    </source>
</evidence>
<evidence type="ECO:0000256" key="14">
    <source>
        <dbReference type="SAM" id="Phobius"/>
    </source>
</evidence>
<evidence type="ECO:0000256" key="12">
    <source>
        <dbReference type="ARBA" id="ARBA00023136"/>
    </source>
</evidence>
<keyword evidence="5 13" id="KW-0349">Heme</keyword>
<evidence type="ECO:0000313" key="15">
    <source>
        <dbReference type="EMBL" id="KAJ4428847.1"/>
    </source>
</evidence>
<sequence length="530" mass="60649">MIIPNFMYWATVFLGLLLVLYLYGTKNYDYFLKRNMPSLQQSPFIGNFGPFLFRKRSYPDHIKWMYDRLKAYSYGGVFQLMTPYVMICNPELIKAVTVKDFDHFTDRNQVVPKDIDPVFAKTLTMLKGEQWKEARSTLTPVFTSSKMKMMFELVSECGVQLVEFLEKCCGNYTPEKVIKIEKGGKLLVMEMRDIFTRFANDIIATAAFGISVDSLTNPKNDFYVMGSDISDLGGKRALIWFGYLLCSPLMRLLNVTFMSKKVIHFFKSIVLKTIDVREREGITRPDLIHLLMQAKKGVLEDQNSPTKTKTKLDDDDLAAHAFQFFLAGFHSSATLLCFSTHQLAVHPDIQVRLQEEIDDTLRQCGSNITYEAVQSMKYLDMVLSETLRKYPPGPGLERCCVKEYTLPSDPPVQIHPGDAVLLPVFGLHRDPEYFPDPERFDPDRFSDENKHNIKPYTYLPFGSGPRACIGNRFALMEAKVAMVHLLSRFTLKVVSKTPIPLEITKKGYNMTVDGGFWLGLEQRSKKQTGD</sequence>
<comment type="subcellular location">
    <subcellularLocation>
        <location evidence="3">Endoplasmic reticulum membrane</location>
        <topology evidence="3">Peripheral membrane protein</topology>
    </subcellularLocation>
    <subcellularLocation>
        <location evidence="2">Microsome membrane</location>
        <topology evidence="2">Peripheral membrane protein</topology>
    </subcellularLocation>
</comment>
<dbReference type="PANTHER" id="PTHR24292:SF54">
    <property type="entry name" value="CYP9F3-RELATED"/>
    <property type="match status" value="1"/>
</dbReference>
<evidence type="ECO:0000256" key="8">
    <source>
        <dbReference type="ARBA" id="ARBA00022848"/>
    </source>
</evidence>
<keyword evidence="8" id="KW-0492">Microsome</keyword>
<evidence type="ECO:0000256" key="6">
    <source>
        <dbReference type="ARBA" id="ARBA00022723"/>
    </source>
</evidence>
<dbReference type="EMBL" id="JAJSOF020000036">
    <property type="protein sequence ID" value="KAJ4428847.1"/>
    <property type="molecule type" value="Genomic_DNA"/>
</dbReference>
<dbReference type="Proteomes" id="UP001148838">
    <property type="component" value="Unassembled WGS sequence"/>
</dbReference>
<keyword evidence="7" id="KW-0256">Endoplasmic reticulum</keyword>
<dbReference type="Gene3D" id="1.10.630.10">
    <property type="entry name" value="Cytochrome P450"/>
    <property type="match status" value="1"/>
</dbReference>
<feature type="transmembrane region" description="Helical" evidence="14">
    <location>
        <begin position="6"/>
        <end position="24"/>
    </location>
</feature>
<keyword evidence="14" id="KW-1133">Transmembrane helix</keyword>
<keyword evidence="14" id="KW-0812">Transmembrane</keyword>
<keyword evidence="9 13" id="KW-0560">Oxidoreductase</keyword>
<dbReference type="Pfam" id="PF00067">
    <property type="entry name" value="p450"/>
    <property type="match status" value="1"/>
</dbReference>
<name>A0ABQ8S499_PERAM</name>
<accession>A0ABQ8S499</accession>
<evidence type="ECO:0008006" key="17">
    <source>
        <dbReference type="Google" id="ProtNLM"/>
    </source>
</evidence>
<evidence type="ECO:0000256" key="3">
    <source>
        <dbReference type="ARBA" id="ARBA00004406"/>
    </source>
</evidence>
<proteinExistence type="inferred from homology"/>
<dbReference type="InterPro" id="IPR036396">
    <property type="entry name" value="Cyt_P450_sf"/>
</dbReference>
<dbReference type="PRINTS" id="PR00463">
    <property type="entry name" value="EP450I"/>
</dbReference>
<dbReference type="InterPro" id="IPR017972">
    <property type="entry name" value="Cyt_P450_CS"/>
</dbReference>
<reference evidence="15 16" key="1">
    <citation type="journal article" date="2022" name="Allergy">
        <title>Genome assembly and annotation of Periplaneta americana reveal a comprehensive cockroach allergen profile.</title>
        <authorList>
            <person name="Wang L."/>
            <person name="Xiong Q."/>
            <person name="Saelim N."/>
            <person name="Wang L."/>
            <person name="Nong W."/>
            <person name="Wan A.T."/>
            <person name="Shi M."/>
            <person name="Liu X."/>
            <person name="Cao Q."/>
            <person name="Hui J.H.L."/>
            <person name="Sookrung N."/>
            <person name="Leung T.F."/>
            <person name="Tungtrongchitr A."/>
            <person name="Tsui S.K.W."/>
        </authorList>
    </citation>
    <scope>NUCLEOTIDE SEQUENCE [LARGE SCALE GENOMIC DNA]</scope>
    <source>
        <strain evidence="15">PWHHKU_190912</strain>
    </source>
</reference>
<keyword evidence="16" id="KW-1185">Reference proteome</keyword>
<dbReference type="PROSITE" id="PS00086">
    <property type="entry name" value="CYTOCHROME_P450"/>
    <property type="match status" value="1"/>
</dbReference>
<evidence type="ECO:0000256" key="10">
    <source>
        <dbReference type="ARBA" id="ARBA00023004"/>
    </source>
</evidence>
<dbReference type="CDD" id="cd11056">
    <property type="entry name" value="CYP6-like"/>
    <property type="match status" value="1"/>
</dbReference>
<dbReference type="InterPro" id="IPR002401">
    <property type="entry name" value="Cyt_P450_E_grp-I"/>
</dbReference>
<gene>
    <name evidence="15" type="ORF">ANN_25840</name>
</gene>
<dbReference type="PRINTS" id="PR00385">
    <property type="entry name" value="P450"/>
</dbReference>
<keyword evidence="11 13" id="KW-0503">Monooxygenase</keyword>
<evidence type="ECO:0000256" key="7">
    <source>
        <dbReference type="ARBA" id="ARBA00022824"/>
    </source>
</evidence>
<evidence type="ECO:0000256" key="1">
    <source>
        <dbReference type="ARBA" id="ARBA00001971"/>
    </source>
</evidence>
<evidence type="ECO:0000313" key="16">
    <source>
        <dbReference type="Proteomes" id="UP001148838"/>
    </source>
</evidence>
<keyword evidence="6 13" id="KW-0479">Metal-binding</keyword>